<dbReference type="AlphaFoldDB" id="W9ELR2"/>
<protein>
    <submittedName>
        <fullName evidence="2">Uncharacterized protein</fullName>
    </submittedName>
</protein>
<gene>
    <name evidence="2" type="ORF">B808_460</name>
</gene>
<evidence type="ECO:0000313" key="3">
    <source>
        <dbReference type="Proteomes" id="UP000019474"/>
    </source>
</evidence>
<name>W9ELR2_9LACO</name>
<evidence type="ECO:0000313" key="2">
    <source>
        <dbReference type="EMBL" id="ETO40614.1"/>
    </source>
</evidence>
<keyword evidence="1" id="KW-1133">Transmembrane helix</keyword>
<reference evidence="2 3" key="1">
    <citation type="submission" date="2012-08" db="EMBL/GenBank/DDBJ databases">
        <title>Genome sequencing of Lactobacillus florum 8D.</title>
        <authorList>
            <person name="Kim E.B."/>
            <person name="Marco M.L."/>
        </authorList>
    </citation>
    <scope>NUCLEOTIDE SEQUENCE [LARGE SCALE GENOMIC DNA]</scope>
    <source>
        <strain evidence="2 3">8D</strain>
    </source>
</reference>
<evidence type="ECO:0000256" key="1">
    <source>
        <dbReference type="SAM" id="Phobius"/>
    </source>
</evidence>
<sequence>MVISNLSYTFYLNTSYIFYNLIMLFILLDEKIEVISYNSNLLDFWDL</sequence>
<comment type="caution">
    <text evidence="2">The sequence shown here is derived from an EMBL/GenBank/DDBJ whole genome shotgun (WGS) entry which is preliminary data.</text>
</comment>
<keyword evidence="3" id="KW-1185">Reference proteome</keyword>
<proteinExistence type="predicted"/>
<accession>W9ELR2</accession>
<keyword evidence="1" id="KW-0812">Transmembrane</keyword>
<dbReference type="Proteomes" id="UP000019474">
    <property type="component" value="Unassembled WGS sequence"/>
</dbReference>
<keyword evidence="1" id="KW-0472">Membrane</keyword>
<organism evidence="2 3">
    <name type="scientific">Fructilactobacillus florum 8D</name>
    <dbReference type="NCBI Taxonomy" id="1221538"/>
    <lineage>
        <taxon>Bacteria</taxon>
        <taxon>Bacillati</taxon>
        <taxon>Bacillota</taxon>
        <taxon>Bacilli</taxon>
        <taxon>Lactobacillales</taxon>
        <taxon>Lactobacillaceae</taxon>
        <taxon>Fructilactobacillus</taxon>
    </lineage>
</organism>
<feature type="transmembrane region" description="Helical" evidence="1">
    <location>
        <begin position="6"/>
        <end position="28"/>
    </location>
</feature>
<dbReference type="EMBL" id="ALXG01000018">
    <property type="protein sequence ID" value="ETO40614.1"/>
    <property type="molecule type" value="Genomic_DNA"/>
</dbReference>